<feature type="signal peptide" evidence="1">
    <location>
        <begin position="1"/>
        <end position="25"/>
    </location>
</feature>
<reference evidence="2" key="1">
    <citation type="submission" date="2021-05" db="EMBL/GenBank/DDBJ databases">
        <authorList>
            <person name="Pietrasiak N."/>
            <person name="Ward R."/>
            <person name="Stajich J.E."/>
            <person name="Kurbessoian T."/>
        </authorList>
    </citation>
    <scope>NUCLEOTIDE SEQUENCE</scope>
    <source>
        <strain evidence="2">CPER-KK1</strain>
    </source>
</reference>
<comment type="caution">
    <text evidence="2">The sequence shown here is derived from an EMBL/GenBank/DDBJ whole genome shotgun (WGS) entry which is preliminary data.</text>
</comment>
<evidence type="ECO:0000256" key="1">
    <source>
        <dbReference type="SAM" id="SignalP"/>
    </source>
</evidence>
<dbReference type="AlphaFoldDB" id="A0A951PPP0"/>
<evidence type="ECO:0000313" key="2">
    <source>
        <dbReference type="EMBL" id="MBW4546459.1"/>
    </source>
</evidence>
<reference evidence="2" key="2">
    <citation type="journal article" date="2022" name="Microbiol. Resour. Announc.">
        <title>Metagenome Sequencing to Explore Phylogenomics of Terrestrial Cyanobacteria.</title>
        <authorList>
            <person name="Ward R.D."/>
            <person name="Stajich J.E."/>
            <person name="Johansen J.R."/>
            <person name="Huntemann M."/>
            <person name="Clum A."/>
            <person name="Foster B."/>
            <person name="Foster B."/>
            <person name="Roux S."/>
            <person name="Palaniappan K."/>
            <person name="Varghese N."/>
            <person name="Mukherjee S."/>
            <person name="Reddy T.B.K."/>
            <person name="Daum C."/>
            <person name="Copeland A."/>
            <person name="Chen I.A."/>
            <person name="Ivanova N.N."/>
            <person name="Kyrpides N.C."/>
            <person name="Shapiro N."/>
            <person name="Eloe-Fadrosh E.A."/>
            <person name="Pietrasiak N."/>
        </authorList>
    </citation>
    <scope>NUCLEOTIDE SEQUENCE</scope>
    <source>
        <strain evidence="2">CPER-KK1</strain>
    </source>
</reference>
<feature type="chain" id="PRO_5037025789" evidence="1">
    <location>
        <begin position="26"/>
        <end position="108"/>
    </location>
</feature>
<protein>
    <submittedName>
        <fullName evidence="2">Uncharacterized protein</fullName>
    </submittedName>
</protein>
<accession>A0A951PPP0</accession>
<gene>
    <name evidence="2" type="ORF">KME25_18730</name>
</gene>
<organism evidence="2 3">
    <name type="scientific">Symplocastrum torsivum CPER-KK1</name>
    <dbReference type="NCBI Taxonomy" id="450513"/>
    <lineage>
        <taxon>Bacteria</taxon>
        <taxon>Bacillati</taxon>
        <taxon>Cyanobacteriota</taxon>
        <taxon>Cyanophyceae</taxon>
        <taxon>Oscillatoriophycideae</taxon>
        <taxon>Oscillatoriales</taxon>
        <taxon>Microcoleaceae</taxon>
        <taxon>Symplocastrum</taxon>
    </lineage>
</organism>
<evidence type="ECO:0000313" key="3">
    <source>
        <dbReference type="Proteomes" id="UP000753908"/>
    </source>
</evidence>
<keyword evidence="1" id="KW-0732">Signal</keyword>
<name>A0A951PPP0_9CYAN</name>
<sequence length="108" mass="11189">MKKSLLAIAIIAALFPFAFSMEANAAKNPKEAIKDVIILGPLGGSGVWLNGLKWNGWSLNGSQGNGLRLKAVVLPGTSMQATKLQGMELQSLKVEGGQLVGVTGVAAE</sequence>
<proteinExistence type="predicted"/>
<dbReference type="EMBL" id="JAHHIF010000025">
    <property type="protein sequence ID" value="MBW4546459.1"/>
    <property type="molecule type" value="Genomic_DNA"/>
</dbReference>
<dbReference type="Proteomes" id="UP000753908">
    <property type="component" value="Unassembled WGS sequence"/>
</dbReference>